<protein>
    <submittedName>
        <fullName evidence="1">Uncharacterized protein</fullName>
    </submittedName>
</protein>
<accession>A0A150LG97</accession>
<keyword evidence="2" id="KW-1185">Reference proteome</keyword>
<proteinExistence type="predicted"/>
<gene>
    <name evidence="1" type="ORF">B4102_2230</name>
</gene>
<dbReference type="EMBL" id="LQYN01000008">
    <property type="protein sequence ID" value="KYD11265.1"/>
    <property type="molecule type" value="Genomic_DNA"/>
</dbReference>
<sequence length="102" mass="11132">MSKEHIKGLSIISSLLMIMGLFLMFFSVSIGTYLGDSWVSNQPGVYDNDDSLYTLIIETYINNLVIVGSILFSVGLLAGVFTYIKSFLSGTKGTTMSSNNND</sequence>
<evidence type="ECO:0000313" key="2">
    <source>
        <dbReference type="Proteomes" id="UP000075666"/>
    </source>
</evidence>
<name>A0A150LG97_9BACI</name>
<comment type="caution">
    <text evidence="1">The sequence shown here is derived from an EMBL/GenBank/DDBJ whole genome shotgun (WGS) entry which is preliminary data.</text>
</comment>
<evidence type="ECO:0000313" key="1">
    <source>
        <dbReference type="EMBL" id="KYD11265.1"/>
    </source>
</evidence>
<dbReference type="STRING" id="46224.B4102_2230"/>
<dbReference type="AlphaFoldDB" id="A0A150LG97"/>
<dbReference type="Proteomes" id="UP000075666">
    <property type="component" value="Unassembled WGS sequence"/>
</dbReference>
<reference evidence="1 2" key="1">
    <citation type="submission" date="2016-01" db="EMBL/GenBank/DDBJ databases">
        <title>Genome Sequences of Twelve Sporeforming Bacillus Species Isolated from Foods.</title>
        <authorList>
            <person name="Berendsen E.M."/>
            <person name="Wells-Bennik M.H."/>
            <person name="Krawcyk A.O."/>
            <person name="De Jong A."/>
            <person name="Holsappel S."/>
            <person name="Eijlander R.T."/>
            <person name="Kuipers O.P."/>
        </authorList>
    </citation>
    <scope>NUCLEOTIDE SEQUENCE [LARGE SCALE GENOMIC DNA]</scope>
    <source>
        <strain evidence="1 2">B4102</strain>
    </source>
</reference>
<dbReference type="RefSeq" id="WP_066226521.1">
    <property type="nucleotide sequence ID" value="NZ_JABWUG010000090.1"/>
</dbReference>
<dbReference type="PATRIC" id="fig|46224.3.peg.27"/>
<organism evidence="1 2">
    <name type="scientific">Heyndrickxia sporothermodurans</name>
    <dbReference type="NCBI Taxonomy" id="46224"/>
    <lineage>
        <taxon>Bacteria</taxon>
        <taxon>Bacillati</taxon>
        <taxon>Bacillota</taxon>
        <taxon>Bacilli</taxon>
        <taxon>Bacillales</taxon>
        <taxon>Bacillaceae</taxon>
        <taxon>Heyndrickxia</taxon>
    </lineage>
</organism>
<dbReference type="OrthoDB" id="2429151at2"/>